<evidence type="ECO:0000313" key="2">
    <source>
        <dbReference type="EMBL" id="KAB8071450.1"/>
    </source>
</evidence>
<evidence type="ECO:0000313" key="3">
    <source>
        <dbReference type="Proteomes" id="UP000326565"/>
    </source>
</evidence>
<gene>
    <name evidence="2" type="ORF">BDV29DRAFT_179213</name>
</gene>
<evidence type="ECO:0000256" key="1">
    <source>
        <dbReference type="SAM" id="Phobius"/>
    </source>
</evidence>
<sequence>MKVKKPKTTLMTQFLSLIFMDTQSIPSSVLLFFLYCLSRFLFFWVACLCCNIEPWYFVYTAH</sequence>
<proteinExistence type="predicted"/>
<name>A0A5N5WWE3_9EURO</name>
<keyword evidence="1" id="KW-0472">Membrane</keyword>
<reference evidence="2 3" key="1">
    <citation type="submission" date="2019-04" db="EMBL/GenBank/DDBJ databases">
        <title>Friends and foes A comparative genomics study of 23 Aspergillus species from section Flavi.</title>
        <authorList>
            <consortium name="DOE Joint Genome Institute"/>
            <person name="Kjaerbolling I."/>
            <person name="Vesth T."/>
            <person name="Frisvad J.C."/>
            <person name="Nybo J.L."/>
            <person name="Theobald S."/>
            <person name="Kildgaard S."/>
            <person name="Isbrandt T."/>
            <person name="Kuo A."/>
            <person name="Sato A."/>
            <person name="Lyhne E.K."/>
            <person name="Kogle M.E."/>
            <person name="Wiebenga A."/>
            <person name="Kun R.S."/>
            <person name="Lubbers R.J."/>
            <person name="Makela M.R."/>
            <person name="Barry K."/>
            <person name="Chovatia M."/>
            <person name="Clum A."/>
            <person name="Daum C."/>
            <person name="Haridas S."/>
            <person name="He G."/>
            <person name="LaButti K."/>
            <person name="Lipzen A."/>
            <person name="Mondo S."/>
            <person name="Riley R."/>
            <person name="Salamov A."/>
            <person name="Simmons B.A."/>
            <person name="Magnuson J.K."/>
            <person name="Henrissat B."/>
            <person name="Mortensen U.H."/>
            <person name="Larsen T.O."/>
            <person name="Devries R.P."/>
            <person name="Grigoriev I.V."/>
            <person name="Machida M."/>
            <person name="Baker S.E."/>
            <person name="Andersen M.R."/>
        </authorList>
    </citation>
    <scope>NUCLEOTIDE SEQUENCE [LARGE SCALE GENOMIC DNA]</scope>
    <source>
        <strain evidence="2 3">CBS 151.66</strain>
    </source>
</reference>
<dbReference type="Proteomes" id="UP000326565">
    <property type="component" value="Unassembled WGS sequence"/>
</dbReference>
<feature type="transmembrane region" description="Helical" evidence="1">
    <location>
        <begin position="40"/>
        <end position="59"/>
    </location>
</feature>
<protein>
    <submittedName>
        <fullName evidence="2">Uncharacterized protein</fullName>
    </submittedName>
</protein>
<accession>A0A5N5WWE3</accession>
<keyword evidence="1" id="KW-1133">Transmembrane helix</keyword>
<dbReference type="AlphaFoldDB" id="A0A5N5WWE3"/>
<keyword evidence="1" id="KW-0812">Transmembrane</keyword>
<dbReference type="EMBL" id="ML732272">
    <property type="protein sequence ID" value="KAB8071450.1"/>
    <property type="molecule type" value="Genomic_DNA"/>
</dbReference>
<keyword evidence="3" id="KW-1185">Reference proteome</keyword>
<organism evidence="2 3">
    <name type="scientific">Aspergillus leporis</name>
    <dbReference type="NCBI Taxonomy" id="41062"/>
    <lineage>
        <taxon>Eukaryota</taxon>
        <taxon>Fungi</taxon>
        <taxon>Dikarya</taxon>
        <taxon>Ascomycota</taxon>
        <taxon>Pezizomycotina</taxon>
        <taxon>Eurotiomycetes</taxon>
        <taxon>Eurotiomycetidae</taxon>
        <taxon>Eurotiales</taxon>
        <taxon>Aspergillaceae</taxon>
        <taxon>Aspergillus</taxon>
        <taxon>Aspergillus subgen. Circumdati</taxon>
    </lineage>
</organism>